<evidence type="ECO:0000313" key="12">
    <source>
        <dbReference type="EMBL" id="GAA4961070.1"/>
    </source>
</evidence>
<evidence type="ECO:0000256" key="7">
    <source>
        <dbReference type="ARBA" id="ARBA00042896"/>
    </source>
</evidence>
<dbReference type="InterPro" id="IPR006311">
    <property type="entry name" value="TAT_signal"/>
</dbReference>
<dbReference type="PROSITE" id="PS51257">
    <property type="entry name" value="PROKAR_LIPOPROTEIN"/>
    <property type="match status" value="1"/>
</dbReference>
<dbReference type="InterPro" id="IPR045087">
    <property type="entry name" value="Cu-oxidase_fam"/>
</dbReference>
<dbReference type="Gene3D" id="2.60.40.420">
    <property type="entry name" value="Cupredoxins - blue copper proteins"/>
    <property type="match status" value="3"/>
</dbReference>
<evidence type="ECO:0000256" key="9">
    <source>
        <dbReference type="ARBA" id="ARBA00048092"/>
    </source>
</evidence>
<dbReference type="EC" id="1.16.3.4" evidence="5"/>
<keyword evidence="3" id="KW-0479">Metal-binding</keyword>
<keyword evidence="4" id="KW-0560">Oxidoreductase</keyword>
<dbReference type="Pfam" id="PF07731">
    <property type="entry name" value="Cu-oxidase_2"/>
    <property type="match status" value="1"/>
</dbReference>
<dbReference type="InterPro" id="IPR008972">
    <property type="entry name" value="Cupredoxin"/>
</dbReference>
<sequence>MRPLGRRDLLRAAGGSAALLLTGCGSLRERTGTLLASAGDLPRAFTVPLPVPAVLEPVRRTADADEYEIVQRVADVAIVPGRTTEVFGYAGTFPGPTLVSRRGRRTRVTHVNELPVPTVVHLHGGHTPAASDGFPTDLVLPAGMTEPPAARGHAAHGGHGAGAAAGDVVSGRRTYDYPMQQRAATLWYHDHRMDFTGPAVHRGLVGVHLVHDEEEEALGLPAGERDVPLVVCDRSFAEDGSFRYPALDPSMLAEAGVLTEFADGVLGDVVLVNGAPWPVLDVDAVRYRFRVLNASNARRYELRLDPPPPQGPAFVQVGSDGGLLAAPVGHDVLRVAPAERFDVVVDFARWPVGSEVTVVNSLGEGGAARVMRFRVVRRGRDGSTVPDRLVEVEELPEEAARTTRDFRFERGRPGQPHWVVAGRPYDPARVDADVPLGQVERWRFRSDLHHPVHVHLDPFQVVRRGSGGPGAYDAGWKDTVDLRPGQAVEVLVRFGDHAGTFMLHCHNLEHEDMAMMANFRTA</sequence>
<dbReference type="Pfam" id="PF07732">
    <property type="entry name" value="Cu-oxidase_3"/>
    <property type="match status" value="2"/>
</dbReference>
<protein>
    <recommendedName>
        <fullName evidence="6">Multicopper oxidase CueO</fullName>
        <ecNumber evidence="5">1.16.3.4</ecNumber>
    </recommendedName>
    <alternativeName>
        <fullName evidence="7">Copper efflux oxidase</fullName>
    </alternativeName>
    <alternativeName>
        <fullName evidence="8">Cuprous oxidase</fullName>
    </alternativeName>
</protein>
<feature type="domain" description="Plastocyanin-like" evidence="11">
    <location>
        <begin position="80"/>
        <end position="136"/>
    </location>
</feature>
<proteinExistence type="inferred from homology"/>
<evidence type="ECO:0000256" key="5">
    <source>
        <dbReference type="ARBA" id="ARBA00038978"/>
    </source>
</evidence>
<name>A0ABP9H6I4_9ACTN</name>
<dbReference type="PROSITE" id="PS51318">
    <property type="entry name" value="TAT"/>
    <property type="match status" value="1"/>
</dbReference>
<feature type="domain" description="Plastocyanin-like" evidence="11">
    <location>
        <begin position="172"/>
        <end position="214"/>
    </location>
</feature>
<dbReference type="InterPro" id="IPR011707">
    <property type="entry name" value="Cu-oxidase-like_N"/>
</dbReference>
<dbReference type="EMBL" id="BAABIL010000006">
    <property type="protein sequence ID" value="GAA4961070.1"/>
    <property type="molecule type" value="Genomic_DNA"/>
</dbReference>
<keyword evidence="13" id="KW-1185">Reference proteome</keyword>
<evidence type="ECO:0000259" key="10">
    <source>
        <dbReference type="Pfam" id="PF07731"/>
    </source>
</evidence>
<gene>
    <name evidence="12" type="ORF">GCM10023225_00810</name>
</gene>
<reference evidence="13" key="1">
    <citation type="journal article" date="2019" name="Int. J. Syst. Evol. Microbiol.">
        <title>The Global Catalogue of Microorganisms (GCM) 10K type strain sequencing project: providing services to taxonomists for standard genome sequencing and annotation.</title>
        <authorList>
            <consortium name="The Broad Institute Genomics Platform"/>
            <consortium name="The Broad Institute Genome Sequencing Center for Infectious Disease"/>
            <person name="Wu L."/>
            <person name="Ma J."/>
        </authorList>
    </citation>
    <scope>NUCLEOTIDE SEQUENCE [LARGE SCALE GENOMIC DNA]</scope>
    <source>
        <strain evidence="13">JCM 18126</strain>
    </source>
</reference>
<evidence type="ECO:0000256" key="4">
    <source>
        <dbReference type="ARBA" id="ARBA00023002"/>
    </source>
</evidence>
<dbReference type="PANTHER" id="PTHR48267:SF1">
    <property type="entry name" value="BILIRUBIN OXIDASE"/>
    <property type="match status" value="1"/>
</dbReference>
<dbReference type="Proteomes" id="UP001501195">
    <property type="component" value="Unassembled WGS sequence"/>
</dbReference>
<accession>A0ABP9H6I4</accession>
<dbReference type="RefSeq" id="WP_345710309.1">
    <property type="nucleotide sequence ID" value="NZ_BAABIL010000006.1"/>
</dbReference>
<evidence type="ECO:0000256" key="2">
    <source>
        <dbReference type="ARBA" id="ARBA00011245"/>
    </source>
</evidence>
<dbReference type="SUPFAM" id="SSF49503">
    <property type="entry name" value="Cupredoxins"/>
    <property type="match status" value="3"/>
</dbReference>
<dbReference type="InterPro" id="IPR011706">
    <property type="entry name" value="Cu-oxidase_C"/>
</dbReference>
<evidence type="ECO:0000256" key="1">
    <source>
        <dbReference type="ARBA" id="ARBA00010609"/>
    </source>
</evidence>
<evidence type="ECO:0000256" key="8">
    <source>
        <dbReference type="ARBA" id="ARBA00043090"/>
    </source>
</evidence>
<evidence type="ECO:0000256" key="3">
    <source>
        <dbReference type="ARBA" id="ARBA00022723"/>
    </source>
</evidence>
<evidence type="ECO:0000256" key="6">
    <source>
        <dbReference type="ARBA" id="ARBA00041027"/>
    </source>
</evidence>
<organism evidence="12 13">
    <name type="scientific">Kineococcus glutinatus</name>
    <dbReference type="NCBI Taxonomy" id="1070872"/>
    <lineage>
        <taxon>Bacteria</taxon>
        <taxon>Bacillati</taxon>
        <taxon>Actinomycetota</taxon>
        <taxon>Actinomycetes</taxon>
        <taxon>Kineosporiales</taxon>
        <taxon>Kineosporiaceae</taxon>
        <taxon>Kineococcus</taxon>
    </lineage>
</organism>
<evidence type="ECO:0000259" key="11">
    <source>
        <dbReference type="Pfam" id="PF07732"/>
    </source>
</evidence>
<comment type="catalytic activity">
    <reaction evidence="9">
        <text>4 Cu(+) + O2 + 4 H(+) = 4 Cu(2+) + 2 H2O</text>
        <dbReference type="Rhea" id="RHEA:30083"/>
        <dbReference type="ChEBI" id="CHEBI:15377"/>
        <dbReference type="ChEBI" id="CHEBI:15378"/>
        <dbReference type="ChEBI" id="CHEBI:15379"/>
        <dbReference type="ChEBI" id="CHEBI:29036"/>
        <dbReference type="ChEBI" id="CHEBI:49552"/>
        <dbReference type="EC" id="1.16.3.4"/>
    </reaction>
    <physiologicalReaction direction="left-to-right" evidence="9">
        <dbReference type="Rhea" id="RHEA:30084"/>
    </physiologicalReaction>
</comment>
<evidence type="ECO:0000313" key="13">
    <source>
        <dbReference type="Proteomes" id="UP001501195"/>
    </source>
</evidence>
<dbReference type="PROSITE" id="PS00080">
    <property type="entry name" value="MULTICOPPER_OXIDASE2"/>
    <property type="match status" value="1"/>
</dbReference>
<dbReference type="PANTHER" id="PTHR48267">
    <property type="entry name" value="CUPREDOXIN SUPERFAMILY PROTEIN"/>
    <property type="match status" value="1"/>
</dbReference>
<comment type="caution">
    <text evidence="12">The sequence shown here is derived from an EMBL/GenBank/DDBJ whole genome shotgun (WGS) entry which is preliminary data.</text>
</comment>
<comment type="subunit">
    <text evidence="2">Monomer.</text>
</comment>
<comment type="similarity">
    <text evidence="1">Belongs to the multicopper oxidase family.</text>
</comment>
<dbReference type="InterPro" id="IPR002355">
    <property type="entry name" value="Cu_oxidase_Cu_BS"/>
</dbReference>
<feature type="domain" description="Plastocyanin-like" evidence="10">
    <location>
        <begin position="414"/>
        <end position="521"/>
    </location>
</feature>